<dbReference type="Gene3D" id="3.90.1590.10">
    <property type="entry name" value="glutathione-dependent formaldehyde- activating enzyme (gfa)"/>
    <property type="match status" value="1"/>
</dbReference>
<dbReference type="PANTHER" id="PTHR33337">
    <property type="entry name" value="GFA DOMAIN-CONTAINING PROTEIN"/>
    <property type="match status" value="1"/>
</dbReference>
<dbReference type="OrthoDB" id="9807246at2"/>
<reference evidence="6 7" key="1">
    <citation type="submission" date="2017-12" db="EMBL/GenBank/DDBJ databases">
        <authorList>
            <person name="Hurst M.R.H."/>
        </authorList>
    </citation>
    <scope>NUCLEOTIDE SEQUENCE [LARGE SCALE GENOMIC DNA]</scope>
    <source>
        <strain evidence="6 7">SY-3-19</strain>
    </source>
</reference>
<dbReference type="AlphaFoldDB" id="A0A2S7K9J9"/>
<dbReference type="PROSITE" id="PS51891">
    <property type="entry name" value="CENP_V_GFA"/>
    <property type="match status" value="1"/>
</dbReference>
<keyword evidence="7" id="KW-1185">Reference proteome</keyword>
<proteinExistence type="inferred from homology"/>
<evidence type="ECO:0000256" key="1">
    <source>
        <dbReference type="ARBA" id="ARBA00005495"/>
    </source>
</evidence>
<evidence type="ECO:0000313" key="7">
    <source>
        <dbReference type="Proteomes" id="UP000239504"/>
    </source>
</evidence>
<dbReference type="RefSeq" id="WP_104828789.1">
    <property type="nucleotide sequence ID" value="NZ_PJCH01000003.1"/>
</dbReference>
<feature type="domain" description="CENP-V/GFA" evidence="5">
    <location>
        <begin position="7"/>
        <end position="125"/>
    </location>
</feature>
<organism evidence="6 7">
    <name type="scientific">Hyphococcus luteus</name>
    <dbReference type="NCBI Taxonomy" id="2058213"/>
    <lineage>
        <taxon>Bacteria</taxon>
        <taxon>Pseudomonadati</taxon>
        <taxon>Pseudomonadota</taxon>
        <taxon>Alphaproteobacteria</taxon>
        <taxon>Parvularculales</taxon>
        <taxon>Parvularculaceae</taxon>
        <taxon>Hyphococcus</taxon>
    </lineage>
</organism>
<evidence type="ECO:0000256" key="2">
    <source>
        <dbReference type="ARBA" id="ARBA00022723"/>
    </source>
</evidence>
<dbReference type="EMBL" id="PJCH01000003">
    <property type="protein sequence ID" value="PQA89151.1"/>
    <property type="molecule type" value="Genomic_DNA"/>
</dbReference>
<evidence type="ECO:0000259" key="5">
    <source>
        <dbReference type="PROSITE" id="PS51891"/>
    </source>
</evidence>
<keyword evidence="4" id="KW-0456">Lyase</keyword>
<protein>
    <submittedName>
        <fullName evidence="6">Aldehyde-activating protein</fullName>
    </submittedName>
</protein>
<dbReference type="GO" id="GO:0016846">
    <property type="term" value="F:carbon-sulfur lyase activity"/>
    <property type="evidence" value="ECO:0007669"/>
    <property type="project" value="InterPro"/>
</dbReference>
<comment type="similarity">
    <text evidence="1">Belongs to the Gfa family.</text>
</comment>
<dbReference type="Proteomes" id="UP000239504">
    <property type="component" value="Unassembled WGS sequence"/>
</dbReference>
<evidence type="ECO:0000256" key="3">
    <source>
        <dbReference type="ARBA" id="ARBA00022833"/>
    </source>
</evidence>
<dbReference type="PANTHER" id="PTHR33337:SF40">
    <property type="entry name" value="CENP-V_GFA DOMAIN-CONTAINING PROTEIN-RELATED"/>
    <property type="match status" value="1"/>
</dbReference>
<dbReference type="GO" id="GO:0046872">
    <property type="term" value="F:metal ion binding"/>
    <property type="evidence" value="ECO:0007669"/>
    <property type="project" value="UniProtKB-KW"/>
</dbReference>
<keyword evidence="3" id="KW-0862">Zinc</keyword>
<dbReference type="Pfam" id="PF04828">
    <property type="entry name" value="GFA"/>
    <property type="match status" value="1"/>
</dbReference>
<name>A0A2S7K9J9_9PROT</name>
<accession>A0A2S7K9J9</accession>
<gene>
    <name evidence="6" type="ORF">CW354_04180</name>
</gene>
<dbReference type="SUPFAM" id="SSF51316">
    <property type="entry name" value="Mss4-like"/>
    <property type="match status" value="1"/>
</dbReference>
<dbReference type="InterPro" id="IPR006913">
    <property type="entry name" value="CENP-V/GFA"/>
</dbReference>
<evidence type="ECO:0000256" key="4">
    <source>
        <dbReference type="ARBA" id="ARBA00023239"/>
    </source>
</evidence>
<dbReference type="InterPro" id="IPR011057">
    <property type="entry name" value="Mss4-like_sf"/>
</dbReference>
<comment type="caution">
    <text evidence="6">The sequence shown here is derived from an EMBL/GenBank/DDBJ whole genome shotgun (WGS) entry which is preliminary data.</text>
</comment>
<sequence>MSVALPLKGGCQCGGLRYEISAAPVTVAGCHCTNCQKIGGGAFAVNAMVAEPSFRFIAGEPKEIEWTSDAGNRRIGWFCGDCGSRIAHGHKPGTGIFSVRAGTLDDASWVRPAGHIWVKSAQPWIVFAEDDILSDKQPADFNALVQRFRSFGIFPQ</sequence>
<evidence type="ECO:0000313" key="6">
    <source>
        <dbReference type="EMBL" id="PQA89151.1"/>
    </source>
</evidence>
<keyword evidence="2" id="KW-0479">Metal-binding</keyword>